<accession>A0ABR2KCM8</accession>
<reference evidence="1 2" key="1">
    <citation type="submission" date="2024-04" db="EMBL/GenBank/DDBJ databases">
        <title>Tritrichomonas musculus Genome.</title>
        <authorList>
            <person name="Alves-Ferreira E."/>
            <person name="Grigg M."/>
            <person name="Lorenzi H."/>
            <person name="Galac M."/>
        </authorList>
    </citation>
    <scope>NUCLEOTIDE SEQUENCE [LARGE SCALE GENOMIC DNA]</scope>
    <source>
        <strain evidence="1 2">EAF2021</strain>
    </source>
</reference>
<sequence length="192" mass="22684">MITYSNRLQDTRVKAWSNTNINKWMKVLSKHGEIILSDTMLNKLNNPDDEAISRDKHISIPKNDLYNKNMYNGKQLDIKFKGKKELYNFYGVKIFPHPYEIVMSQNVCDDGKRARMYRLIYKESEQQEESEQQDSIYETNNNVQEQNLQSELNNKPLNIEFDGLNDLYAFYSTNLFPTPLKIKESRPTINDK</sequence>
<keyword evidence="2" id="KW-1185">Reference proteome</keyword>
<name>A0ABR2KCM8_9EUKA</name>
<dbReference type="EMBL" id="JAPFFF010000005">
    <property type="protein sequence ID" value="KAK8888881.1"/>
    <property type="molecule type" value="Genomic_DNA"/>
</dbReference>
<evidence type="ECO:0000313" key="2">
    <source>
        <dbReference type="Proteomes" id="UP001470230"/>
    </source>
</evidence>
<dbReference type="Proteomes" id="UP001470230">
    <property type="component" value="Unassembled WGS sequence"/>
</dbReference>
<organism evidence="1 2">
    <name type="scientific">Tritrichomonas musculus</name>
    <dbReference type="NCBI Taxonomy" id="1915356"/>
    <lineage>
        <taxon>Eukaryota</taxon>
        <taxon>Metamonada</taxon>
        <taxon>Parabasalia</taxon>
        <taxon>Tritrichomonadida</taxon>
        <taxon>Tritrichomonadidae</taxon>
        <taxon>Tritrichomonas</taxon>
    </lineage>
</organism>
<protein>
    <submittedName>
        <fullName evidence="1">Uncharacterized protein</fullName>
    </submittedName>
</protein>
<gene>
    <name evidence="1" type="ORF">M9Y10_033621</name>
</gene>
<evidence type="ECO:0000313" key="1">
    <source>
        <dbReference type="EMBL" id="KAK8888881.1"/>
    </source>
</evidence>
<proteinExistence type="predicted"/>
<comment type="caution">
    <text evidence="1">The sequence shown here is derived from an EMBL/GenBank/DDBJ whole genome shotgun (WGS) entry which is preliminary data.</text>
</comment>